<reference evidence="1 2" key="2">
    <citation type="submission" date="2019-04" db="EMBL/GenBank/DDBJ databases">
        <title>The genome sequence of big-headed turtle.</title>
        <authorList>
            <person name="Gong S."/>
        </authorList>
    </citation>
    <scope>NUCLEOTIDE SEQUENCE [LARGE SCALE GENOMIC DNA]</scope>
    <source>
        <strain evidence="1">DO16091913</strain>
        <tissue evidence="1">Muscle</tissue>
    </source>
</reference>
<evidence type="ECO:0000313" key="1">
    <source>
        <dbReference type="EMBL" id="TFK04105.1"/>
    </source>
</evidence>
<keyword evidence="2" id="KW-1185">Reference proteome</keyword>
<dbReference type="AlphaFoldDB" id="A0A4D9E683"/>
<reference evidence="1 2" key="1">
    <citation type="submission" date="2019-04" db="EMBL/GenBank/DDBJ databases">
        <title>Draft genome of the big-headed turtle Platysternon megacephalum.</title>
        <authorList>
            <person name="Gong S."/>
        </authorList>
    </citation>
    <scope>NUCLEOTIDE SEQUENCE [LARGE SCALE GENOMIC DNA]</scope>
    <source>
        <strain evidence="1">DO16091913</strain>
        <tissue evidence="1">Muscle</tissue>
    </source>
</reference>
<accession>A0A4D9E683</accession>
<evidence type="ECO:0000313" key="2">
    <source>
        <dbReference type="Proteomes" id="UP000297703"/>
    </source>
</evidence>
<dbReference type="EMBL" id="QXTE01000146">
    <property type="protein sequence ID" value="TFK04105.1"/>
    <property type="molecule type" value="Genomic_DNA"/>
</dbReference>
<name>A0A4D9E683_9SAUR</name>
<sequence length="112" mass="13864">MENLYVWNRDCHSIPDQCASALIYYHWWWKVGRQQLLMEAFRQKQRSWEERARKQKPVIGEQEIGLRIKSFKRLFSTRSLLYKQLELGELQRRIISWFDYWGMWEGDLGFQF</sequence>
<proteinExistence type="predicted"/>
<organism evidence="1 2">
    <name type="scientific">Platysternon megacephalum</name>
    <name type="common">big-headed turtle</name>
    <dbReference type="NCBI Taxonomy" id="55544"/>
    <lineage>
        <taxon>Eukaryota</taxon>
        <taxon>Metazoa</taxon>
        <taxon>Chordata</taxon>
        <taxon>Craniata</taxon>
        <taxon>Vertebrata</taxon>
        <taxon>Euteleostomi</taxon>
        <taxon>Archelosauria</taxon>
        <taxon>Testudinata</taxon>
        <taxon>Testudines</taxon>
        <taxon>Cryptodira</taxon>
        <taxon>Durocryptodira</taxon>
        <taxon>Testudinoidea</taxon>
        <taxon>Platysternidae</taxon>
        <taxon>Platysternon</taxon>
    </lineage>
</organism>
<comment type="caution">
    <text evidence="1">The sequence shown here is derived from an EMBL/GenBank/DDBJ whole genome shotgun (WGS) entry which is preliminary data.</text>
</comment>
<gene>
    <name evidence="1" type="ORF">DR999_PMT13470</name>
</gene>
<dbReference type="Proteomes" id="UP000297703">
    <property type="component" value="Unassembled WGS sequence"/>
</dbReference>
<protein>
    <submittedName>
        <fullName evidence="1">Uncharacterized protein</fullName>
    </submittedName>
</protein>